<dbReference type="EMBL" id="CAJNDS010000103">
    <property type="protein sequence ID" value="CAE6957376.1"/>
    <property type="molecule type" value="Genomic_DNA"/>
</dbReference>
<proteinExistence type="predicted"/>
<keyword evidence="2" id="KW-1185">Reference proteome</keyword>
<evidence type="ECO:0000313" key="1">
    <source>
        <dbReference type="EMBL" id="CAE6957376.1"/>
    </source>
</evidence>
<comment type="caution">
    <text evidence="1">The sequence shown here is derived from an EMBL/GenBank/DDBJ whole genome shotgun (WGS) entry which is preliminary data.</text>
</comment>
<reference evidence="1" key="1">
    <citation type="submission" date="2021-02" db="EMBL/GenBank/DDBJ databases">
        <authorList>
            <person name="Dougan E. K."/>
            <person name="Rhodes N."/>
            <person name="Thang M."/>
            <person name="Chan C."/>
        </authorList>
    </citation>
    <scope>NUCLEOTIDE SEQUENCE</scope>
</reference>
<organism evidence="1 2">
    <name type="scientific">Symbiodinium natans</name>
    <dbReference type="NCBI Taxonomy" id="878477"/>
    <lineage>
        <taxon>Eukaryota</taxon>
        <taxon>Sar</taxon>
        <taxon>Alveolata</taxon>
        <taxon>Dinophyceae</taxon>
        <taxon>Suessiales</taxon>
        <taxon>Symbiodiniaceae</taxon>
        <taxon>Symbiodinium</taxon>
    </lineage>
</organism>
<dbReference type="AlphaFoldDB" id="A0A812HPR5"/>
<protein>
    <submittedName>
        <fullName evidence="1">DOD protein</fullName>
    </submittedName>
</protein>
<sequence>MSERPLKRSAGTRGHRSAPVILAAGECLLDGDHLHHAEHCPMSPRASPTSVSSQNVSPREQILVQAMDRLAGIDIRRTFDLDGSGFVSAAVLRRSLSAFDPQVFNAQCLQVLLGPAQSESATQLQKETSWFGCMEESRTSPD</sequence>
<accession>A0A812HPR5</accession>
<dbReference type="Proteomes" id="UP000604046">
    <property type="component" value="Unassembled WGS sequence"/>
</dbReference>
<name>A0A812HPR5_9DINO</name>
<evidence type="ECO:0000313" key="2">
    <source>
        <dbReference type="Proteomes" id="UP000604046"/>
    </source>
</evidence>
<gene>
    <name evidence="1" type="primary">DOD</name>
    <name evidence="1" type="ORF">SNAT2548_LOCUS1806</name>
</gene>